<reference evidence="1 2" key="1">
    <citation type="submission" date="2016-10" db="EMBL/GenBank/DDBJ databases">
        <authorList>
            <person name="de Groot N.N."/>
        </authorList>
    </citation>
    <scope>NUCLEOTIDE SEQUENCE [LARGE SCALE GENOMIC DNA]</scope>
    <source>
        <strain evidence="1 2">ATCC 35958</strain>
    </source>
</reference>
<proteinExistence type="predicted"/>
<dbReference type="Proteomes" id="UP000199766">
    <property type="component" value="Unassembled WGS sequence"/>
</dbReference>
<evidence type="ECO:0000313" key="1">
    <source>
        <dbReference type="EMBL" id="SER73567.1"/>
    </source>
</evidence>
<evidence type="ECO:0000313" key="2">
    <source>
        <dbReference type="Proteomes" id="UP000199766"/>
    </source>
</evidence>
<keyword evidence="2" id="KW-1185">Reference proteome</keyword>
<dbReference type="STRING" id="180197.SAMN02982919_02916"/>
<dbReference type="AlphaFoldDB" id="A0A1H9RLN8"/>
<name>A0A1H9RLN8_9BURK</name>
<dbReference type="EMBL" id="FOGD01000013">
    <property type="protein sequence ID" value="SER73567.1"/>
    <property type="molecule type" value="Genomic_DNA"/>
</dbReference>
<gene>
    <name evidence="1" type="ORF">SAMN02982919_02916</name>
</gene>
<protein>
    <submittedName>
        <fullName evidence="1">Uncharacterized protein</fullName>
    </submittedName>
</protein>
<sequence length="57" mass="6665">MFAMNLIRDNWTDATLLKQPLHIYSIAHVTVRESAFYSCQNYDFNLIAERKQGESRG</sequence>
<organism evidence="1 2">
    <name type="scientific">Giesbergeria anulus</name>
    <dbReference type="NCBI Taxonomy" id="180197"/>
    <lineage>
        <taxon>Bacteria</taxon>
        <taxon>Pseudomonadati</taxon>
        <taxon>Pseudomonadota</taxon>
        <taxon>Betaproteobacteria</taxon>
        <taxon>Burkholderiales</taxon>
        <taxon>Comamonadaceae</taxon>
        <taxon>Giesbergeria</taxon>
    </lineage>
</organism>
<accession>A0A1H9RLN8</accession>